<comment type="subunit">
    <text evidence="3">Homotrimer.</text>
</comment>
<keyword evidence="7" id="KW-1185">Reference proteome</keyword>
<evidence type="ECO:0000313" key="7">
    <source>
        <dbReference type="Proteomes" id="UP000318081"/>
    </source>
</evidence>
<evidence type="ECO:0000313" key="6">
    <source>
        <dbReference type="EMBL" id="QDV86432.1"/>
    </source>
</evidence>
<keyword evidence="5" id="KW-0119">Carbohydrate metabolism</keyword>
<dbReference type="InterPro" id="IPR000887">
    <property type="entry name" value="Aldlse_KDPG_KHG"/>
</dbReference>
<dbReference type="CDD" id="cd00452">
    <property type="entry name" value="KDPG_aldolase"/>
    <property type="match status" value="1"/>
</dbReference>
<name>A0ABX5XY28_9BACT</name>
<accession>A0ABX5XY28</accession>
<dbReference type="Pfam" id="PF01081">
    <property type="entry name" value="Aldolase"/>
    <property type="match status" value="1"/>
</dbReference>
<evidence type="ECO:0000256" key="5">
    <source>
        <dbReference type="ARBA" id="ARBA00023277"/>
    </source>
</evidence>
<sequence>MSEFPKEMLHRLKTCGVVAGFSVDKVEHAVPLTKALLDGGINAIELMLRTPAAMAAVIEICAEVPEMLVGVGTILSPASVREVKAAGADFGVAPGMNPRVIAAAQDIGLPFAPGIATPTDLEAAIELGCRFVKFFPAEAMGGVTYLRSFAAPYKHLGIQYFPLGGINADNMSEYLREPNVPAVGGSWIVKQSLVDNEDWAGISSRAADVMGKLEKDQRK</sequence>
<keyword evidence="4" id="KW-0456">Lyase</keyword>
<evidence type="ECO:0000256" key="4">
    <source>
        <dbReference type="ARBA" id="ARBA00023239"/>
    </source>
</evidence>
<dbReference type="InterPro" id="IPR031338">
    <property type="entry name" value="KDPG/KHG_AS_2"/>
</dbReference>
<dbReference type="Gene3D" id="3.20.20.70">
    <property type="entry name" value="Aldolase class I"/>
    <property type="match status" value="1"/>
</dbReference>
<proteinExistence type="inferred from homology"/>
<protein>
    <submittedName>
        <fullName evidence="6">KHG/KDPG aldolase</fullName>
    </submittedName>
</protein>
<dbReference type="InterPro" id="IPR013785">
    <property type="entry name" value="Aldolase_TIM"/>
</dbReference>
<comment type="pathway">
    <text evidence="1">Carbohydrate acid metabolism.</text>
</comment>
<evidence type="ECO:0000256" key="3">
    <source>
        <dbReference type="ARBA" id="ARBA00011233"/>
    </source>
</evidence>
<comment type="similarity">
    <text evidence="2">Belongs to the KHG/KDPG aldolase family.</text>
</comment>
<evidence type="ECO:0000256" key="2">
    <source>
        <dbReference type="ARBA" id="ARBA00006906"/>
    </source>
</evidence>
<organism evidence="6 7">
    <name type="scientific">Stieleria magnilauensis</name>
    <dbReference type="NCBI Taxonomy" id="2527963"/>
    <lineage>
        <taxon>Bacteria</taxon>
        <taxon>Pseudomonadati</taxon>
        <taxon>Planctomycetota</taxon>
        <taxon>Planctomycetia</taxon>
        <taxon>Pirellulales</taxon>
        <taxon>Pirellulaceae</taxon>
        <taxon>Stieleria</taxon>
    </lineage>
</organism>
<evidence type="ECO:0000256" key="1">
    <source>
        <dbReference type="ARBA" id="ARBA00004761"/>
    </source>
</evidence>
<dbReference type="PANTHER" id="PTHR30246:SF1">
    <property type="entry name" value="2-DEHYDRO-3-DEOXY-6-PHOSPHOGALACTONATE ALDOLASE-RELATED"/>
    <property type="match status" value="1"/>
</dbReference>
<dbReference type="RefSeq" id="WP_145217553.1">
    <property type="nucleotide sequence ID" value="NZ_CP036432.1"/>
</dbReference>
<dbReference type="PROSITE" id="PS00160">
    <property type="entry name" value="ALDOLASE_KDPG_KHG_2"/>
    <property type="match status" value="1"/>
</dbReference>
<dbReference type="SUPFAM" id="SSF51569">
    <property type="entry name" value="Aldolase"/>
    <property type="match status" value="1"/>
</dbReference>
<dbReference type="Proteomes" id="UP000318081">
    <property type="component" value="Chromosome"/>
</dbReference>
<reference evidence="6 7" key="1">
    <citation type="submission" date="2019-02" db="EMBL/GenBank/DDBJ databases">
        <title>Deep-cultivation of Planctomycetes and their phenomic and genomic characterization uncovers novel biology.</title>
        <authorList>
            <person name="Wiegand S."/>
            <person name="Jogler M."/>
            <person name="Boedeker C."/>
            <person name="Pinto D."/>
            <person name="Vollmers J."/>
            <person name="Rivas-Marin E."/>
            <person name="Kohn T."/>
            <person name="Peeters S.H."/>
            <person name="Heuer A."/>
            <person name="Rast P."/>
            <person name="Oberbeckmann S."/>
            <person name="Bunk B."/>
            <person name="Jeske O."/>
            <person name="Meyerdierks A."/>
            <person name="Storesund J.E."/>
            <person name="Kallscheuer N."/>
            <person name="Luecker S."/>
            <person name="Lage O.M."/>
            <person name="Pohl T."/>
            <person name="Merkel B.J."/>
            <person name="Hornburger P."/>
            <person name="Mueller R.-W."/>
            <person name="Bruemmer F."/>
            <person name="Labrenz M."/>
            <person name="Spormann A.M."/>
            <person name="Op den Camp H."/>
            <person name="Overmann J."/>
            <person name="Amann R."/>
            <person name="Jetten M.S.M."/>
            <person name="Mascher T."/>
            <person name="Medema M.H."/>
            <person name="Devos D.P."/>
            <person name="Kaster A.-K."/>
            <person name="Ovreas L."/>
            <person name="Rohde M."/>
            <person name="Galperin M.Y."/>
            <person name="Jogler C."/>
        </authorList>
    </citation>
    <scope>NUCLEOTIDE SEQUENCE [LARGE SCALE GENOMIC DNA]</scope>
    <source>
        <strain evidence="6 7">TBK1r</strain>
    </source>
</reference>
<gene>
    <name evidence="6" type="primary">eda</name>
    <name evidence="6" type="ORF">TBK1r_54510</name>
</gene>
<dbReference type="NCBIfam" id="TIGR01182">
    <property type="entry name" value="eda"/>
    <property type="match status" value="1"/>
</dbReference>
<dbReference type="EMBL" id="CP036432">
    <property type="protein sequence ID" value="QDV86432.1"/>
    <property type="molecule type" value="Genomic_DNA"/>
</dbReference>
<dbReference type="PANTHER" id="PTHR30246">
    <property type="entry name" value="2-KETO-3-DEOXY-6-PHOSPHOGLUCONATE ALDOLASE"/>
    <property type="match status" value="1"/>
</dbReference>